<dbReference type="OrthoDB" id="8845617at2"/>
<dbReference type="PANTHER" id="PTHR40074:SF2">
    <property type="entry name" value="O-ACETYLTRANSFERASE WECH"/>
    <property type="match status" value="1"/>
</dbReference>
<keyword evidence="10" id="KW-1185">Reference proteome</keyword>
<feature type="transmembrane region" description="Helical" evidence="7">
    <location>
        <begin position="76"/>
        <end position="95"/>
    </location>
</feature>
<feature type="transmembrane region" description="Helical" evidence="7">
    <location>
        <begin position="226"/>
        <end position="243"/>
    </location>
</feature>
<evidence type="ECO:0000256" key="1">
    <source>
        <dbReference type="ARBA" id="ARBA00004651"/>
    </source>
</evidence>
<feature type="transmembrane region" description="Helical" evidence="7">
    <location>
        <begin position="146"/>
        <end position="165"/>
    </location>
</feature>
<name>A0A6N4SPJ2_CYTH3</name>
<dbReference type="GO" id="GO:0016413">
    <property type="term" value="F:O-acetyltransferase activity"/>
    <property type="evidence" value="ECO:0007669"/>
    <property type="project" value="TreeGrafter"/>
</dbReference>
<feature type="domain" description="Acyltransferase 3" evidence="8">
    <location>
        <begin position="6"/>
        <end position="313"/>
    </location>
</feature>
<keyword evidence="6 7" id="KW-0472">Membrane</keyword>
<reference evidence="9 10" key="1">
    <citation type="journal article" date="2007" name="Appl. Environ. Microbiol.">
        <title>Genome sequence of the cellulolytic gliding bacterium Cytophaga hutchinsonii.</title>
        <authorList>
            <person name="Xie G."/>
            <person name="Bruce D.C."/>
            <person name="Challacombe J.F."/>
            <person name="Chertkov O."/>
            <person name="Detter J.C."/>
            <person name="Gilna P."/>
            <person name="Han C.S."/>
            <person name="Lucas S."/>
            <person name="Misra M."/>
            <person name="Myers G.L."/>
            <person name="Richardson P."/>
            <person name="Tapia R."/>
            <person name="Thayer N."/>
            <person name="Thompson L.S."/>
            <person name="Brettin T.S."/>
            <person name="Henrissat B."/>
            <person name="Wilson D.B."/>
            <person name="McBride M.J."/>
        </authorList>
    </citation>
    <scope>NUCLEOTIDE SEQUENCE [LARGE SCALE GENOMIC DNA]</scope>
    <source>
        <strain evidence="10">ATCC 33406 / DSM 1761 / CIP 103989 / NBRC 15051 / NCIMB 9469 / D465</strain>
    </source>
</reference>
<comment type="subcellular location">
    <subcellularLocation>
        <location evidence="1">Cell membrane</location>
        <topology evidence="1">Multi-pass membrane protein</topology>
    </subcellularLocation>
</comment>
<keyword evidence="5 7" id="KW-1133">Transmembrane helix</keyword>
<accession>A0A6N4SPJ2</accession>
<dbReference type="InterPro" id="IPR002656">
    <property type="entry name" value="Acyl_transf_3_dom"/>
</dbReference>
<sequence length="330" mass="38210">MSRSISADLIKTGSIIGVVFIHGSSLLGTSSDFQTYASAWFRFCVPCFIILWAYFFEKSFAAKNNTERIQYIKKRFIHLLILFFAWSLLYFLLLVDWTTLSVSKMITIHFSGYGWSGQYFFIILFQLLLLYPLLRRCYIHHILRYSILLFCIIAYVYWGYYYDIIPELLKKLGDRPFIFWLPYVFCGIALANNTFIRLPLIYICFVFLIPLEFYVLEQFALSHSAYITPGILVGSILFCGTILQNSISITSEKARAVITYMGNNTMIIFLANPVVIFLLQTFLFKNITSTTDISKIILPFISTLLIICICLLIDFFIIHTIDKLTGIKLS</sequence>
<dbReference type="AlphaFoldDB" id="A0A6N4SPJ2"/>
<evidence type="ECO:0000313" key="9">
    <source>
        <dbReference type="EMBL" id="ABG58168.1"/>
    </source>
</evidence>
<evidence type="ECO:0000256" key="6">
    <source>
        <dbReference type="ARBA" id="ARBA00023136"/>
    </source>
</evidence>
<evidence type="ECO:0000259" key="8">
    <source>
        <dbReference type="Pfam" id="PF01757"/>
    </source>
</evidence>
<feature type="transmembrane region" description="Helical" evidence="7">
    <location>
        <begin position="200"/>
        <end position="220"/>
    </location>
</feature>
<evidence type="ECO:0000256" key="5">
    <source>
        <dbReference type="ARBA" id="ARBA00022989"/>
    </source>
</evidence>
<dbReference type="GO" id="GO:0005886">
    <property type="term" value="C:plasma membrane"/>
    <property type="evidence" value="ECO:0007669"/>
    <property type="project" value="UniProtKB-SubCell"/>
</dbReference>
<evidence type="ECO:0000256" key="7">
    <source>
        <dbReference type="SAM" id="Phobius"/>
    </source>
</evidence>
<dbReference type="KEGG" id="chu:CHU_0887"/>
<gene>
    <name evidence="9" type="ordered locus">CHU_0887</name>
</gene>
<evidence type="ECO:0000256" key="3">
    <source>
        <dbReference type="ARBA" id="ARBA00022475"/>
    </source>
</evidence>
<dbReference type="EMBL" id="CP000383">
    <property type="protein sequence ID" value="ABG58168.1"/>
    <property type="molecule type" value="Genomic_DNA"/>
</dbReference>
<dbReference type="GO" id="GO:0009246">
    <property type="term" value="P:enterobacterial common antigen biosynthetic process"/>
    <property type="evidence" value="ECO:0007669"/>
    <property type="project" value="TreeGrafter"/>
</dbReference>
<protein>
    <submittedName>
        <fullName evidence="9">Integral membrane protein</fullName>
    </submittedName>
</protein>
<organism evidence="9 10">
    <name type="scientific">Cytophaga hutchinsonii (strain ATCC 33406 / DSM 1761 / CIP 103989 / NBRC 15051 / NCIMB 9469 / D465)</name>
    <dbReference type="NCBI Taxonomy" id="269798"/>
    <lineage>
        <taxon>Bacteria</taxon>
        <taxon>Pseudomonadati</taxon>
        <taxon>Bacteroidota</taxon>
        <taxon>Cytophagia</taxon>
        <taxon>Cytophagales</taxon>
        <taxon>Cytophagaceae</taxon>
        <taxon>Cytophaga</taxon>
    </lineage>
</organism>
<dbReference type="Pfam" id="PF01757">
    <property type="entry name" value="Acyl_transf_3"/>
    <property type="match status" value="1"/>
</dbReference>
<feature type="transmembrane region" description="Helical" evidence="7">
    <location>
        <begin position="9"/>
        <end position="27"/>
    </location>
</feature>
<evidence type="ECO:0000256" key="2">
    <source>
        <dbReference type="ARBA" id="ARBA00007400"/>
    </source>
</evidence>
<comment type="similarity">
    <text evidence="2">Belongs to the acyltransferase 3 family.</text>
</comment>
<feature type="transmembrane region" description="Helical" evidence="7">
    <location>
        <begin position="264"/>
        <end position="284"/>
    </location>
</feature>
<dbReference type="RefSeq" id="WP_011584283.1">
    <property type="nucleotide sequence ID" value="NC_008255.1"/>
</dbReference>
<feature type="transmembrane region" description="Helical" evidence="7">
    <location>
        <begin position="296"/>
        <end position="318"/>
    </location>
</feature>
<keyword evidence="4 7" id="KW-0812">Transmembrane</keyword>
<keyword evidence="3" id="KW-1003">Cell membrane</keyword>
<proteinExistence type="inferred from homology"/>
<evidence type="ECO:0000313" key="10">
    <source>
        <dbReference type="Proteomes" id="UP000001822"/>
    </source>
</evidence>
<feature type="transmembrane region" description="Helical" evidence="7">
    <location>
        <begin position="39"/>
        <end position="56"/>
    </location>
</feature>
<dbReference type="PANTHER" id="PTHR40074">
    <property type="entry name" value="O-ACETYLTRANSFERASE WECH"/>
    <property type="match status" value="1"/>
</dbReference>
<dbReference type="Proteomes" id="UP000001822">
    <property type="component" value="Chromosome"/>
</dbReference>
<evidence type="ECO:0000256" key="4">
    <source>
        <dbReference type="ARBA" id="ARBA00022692"/>
    </source>
</evidence>
<feature type="transmembrane region" description="Helical" evidence="7">
    <location>
        <begin position="115"/>
        <end position="134"/>
    </location>
</feature>
<feature type="transmembrane region" description="Helical" evidence="7">
    <location>
        <begin position="177"/>
        <end position="195"/>
    </location>
</feature>